<dbReference type="AlphaFoldDB" id="A0A4P8DJR4"/>
<reference evidence="1" key="1">
    <citation type="journal article" date="2019" name="Genome Biol. Evol.">
        <title>Evolutionary Relatedness and Classification of Tumour-Inducing and Opine-Catabolic Plasmids in Three Rhizobium rhizogenes Strains Isolated from the Same Crown Gall Tumour.</title>
        <authorList>
            <person name="Kuzmanovic N."/>
            <person name="Pulawska J."/>
        </authorList>
    </citation>
    <scope>NUCLEOTIDE SEQUENCE</scope>
    <source>
        <strain evidence="1">Colt5.8</strain>
        <plasmid evidence="1">pOC-Colt5.8</plasmid>
    </source>
</reference>
<evidence type="ECO:0000313" key="1">
    <source>
        <dbReference type="EMBL" id="QCL10731.1"/>
    </source>
</evidence>
<protein>
    <submittedName>
        <fullName evidence="1">Uncharacterized protein</fullName>
    </submittedName>
</protein>
<geneLocation type="plasmid" evidence="1">
    <name>pOC-Colt5.8</name>
</geneLocation>
<proteinExistence type="predicted"/>
<dbReference type="EMBL" id="MK318973">
    <property type="protein sequence ID" value="QCL10731.1"/>
    <property type="molecule type" value="Genomic_DNA"/>
</dbReference>
<organism evidence="1">
    <name type="scientific">Rhizobium rhizogenes</name>
    <name type="common">Agrobacterium rhizogenes</name>
    <dbReference type="NCBI Taxonomy" id="359"/>
    <lineage>
        <taxon>Bacteria</taxon>
        <taxon>Pseudomonadati</taxon>
        <taxon>Pseudomonadota</taxon>
        <taxon>Alphaproteobacteria</taxon>
        <taxon>Hyphomicrobiales</taxon>
        <taxon>Rhizobiaceae</taxon>
        <taxon>Rhizobium/Agrobacterium group</taxon>
        <taxon>Rhizobium</taxon>
    </lineage>
</organism>
<gene>
    <name evidence="1" type="ORF">pOC-C5.8_555</name>
</gene>
<accession>A0A4P8DJR4</accession>
<name>A0A4P8DJR4_RHIRH</name>
<sequence length="55" mass="6434">MRGRERIEASVSRRGVIRPVHQKNLNDTVTIRILSPLFTDWVARLQKPAKFLCRC</sequence>
<keyword evidence="1" id="KW-0614">Plasmid</keyword>